<gene>
    <name evidence="6" type="ORF">S12H4_62040</name>
</gene>
<evidence type="ECO:0000256" key="4">
    <source>
        <dbReference type="ARBA" id="ARBA00023136"/>
    </source>
</evidence>
<keyword evidence="2 5" id="KW-0812">Transmembrane</keyword>
<feature type="non-terminal residue" evidence="6">
    <location>
        <position position="1"/>
    </location>
</feature>
<sequence length="96" mass="10309">HPCPPGKKDREKGGETVSSPTEFLDTLLNITPTHYLVVAFTLFAIGLAGVLIRRNAILILMGIELMLNSSNIVLLAAGRSFGLQEQSAGVFVVFVI</sequence>
<comment type="caution">
    <text evidence="6">The sequence shown here is derived from an EMBL/GenBank/DDBJ whole genome shotgun (WGS) entry which is preliminary data.</text>
</comment>
<proteinExistence type="predicted"/>
<evidence type="ECO:0000256" key="5">
    <source>
        <dbReference type="SAM" id="Phobius"/>
    </source>
</evidence>
<protein>
    <submittedName>
        <fullName evidence="6">Uncharacterized protein</fullName>
    </submittedName>
</protein>
<evidence type="ECO:0000256" key="2">
    <source>
        <dbReference type="ARBA" id="ARBA00022692"/>
    </source>
</evidence>
<dbReference type="EMBL" id="BARW01041426">
    <property type="protein sequence ID" value="GAJ16459.1"/>
    <property type="molecule type" value="Genomic_DNA"/>
</dbReference>
<feature type="non-terminal residue" evidence="6">
    <location>
        <position position="96"/>
    </location>
</feature>
<keyword evidence="3 5" id="KW-1133">Transmembrane helix</keyword>
<comment type="subcellular location">
    <subcellularLocation>
        <location evidence="1">Membrane</location>
        <topology evidence="1">Multi-pass membrane protein</topology>
    </subcellularLocation>
</comment>
<dbReference type="AlphaFoldDB" id="X1UG27"/>
<keyword evidence="4 5" id="KW-0472">Membrane</keyword>
<dbReference type="GO" id="GO:0016020">
    <property type="term" value="C:membrane"/>
    <property type="evidence" value="ECO:0007669"/>
    <property type="project" value="UniProtKB-SubCell"/>
</dbReference>
<accession>X1UG27</accession>
<organism evidence="6">
    <name type="scientific">marine sediment metagenome</name>
    <dbReference type="NCBI Taxonomy" id="412755"/>
    <lineage>
        <taxon>unclassified sequences</taxon>
        <taxon>metagenomes</taxon>
        <taxon>ecological metagenomes</taxon>
    </lineage>
</organism>
<feature type="transmembrane region" description="Helical" evidence="5">
    <location>
        <begin position="33"/>
        <end position="52"/>
    </location>
</feature>
<evidence type="ECO:0000256" key="3">
    <source>
        <dbReference type="ARBA" id="ARBA00022989"/>
    </source>
</evidence>
<evidence type="ECO:0000256" key="1">
    <source>
        <dbReference type="ARBA" id="ARBA00004141"/>
    </source>
</evidence>
<dbReference type="InterPro" id="IPR039428">
    <property type="entry name" value="NUOK/Mnh_C1-like"/>
</dbReference>
<dbReference type="Pfam" id="PF00420">
    <property type="entry name" value="Oxidored_q2"/>
    <property type="match status" value="1"/>
</dbReference>
<reference evidence="6" key="1">
    <citation type="journal article" date="2014" name="Front. Microbiol.">
        <title>High frequency of phylogenetically diverse reductive dehalogenase-homologous genes in deep subseafloor sedimentary metagenomes.</title>
        <authorList>
            <person name="Kawai M."/>
            <person name="Futagami T."/>
            <person name="Toyoda A."/>
            <person name="Takaki Y."/>
            <person name="Nishi S."/>
            <person name="Hori S."/>
            <person name="Arai W."/>
            <person name="Tsubouchi T."/>
            <person name="Morono Y."/>
            <person name="Uchiyama I."/>
            <person name="Ito T."/>
            <person name="Fujiyama A."/>
            <person name="Inagaki F."/>
            <person name="Takami H."/>
        </authorList>
    </citation>
    <scope>NUCLEOTIDE SEQUENCE</scope>
    <source>
        <strain evidence="6">Expedition CK06-06</strain>
    </source>
</reference>
<evidence type="ECO:0000313" key="6">
    <source>
        <dbReference type="EMBL" id="GAJ16459.1"/>
    </source>
</evidence>
<dbReference type="Gene3D" id="1.10.287.3510">
    <property type="match status" value="1"/>
</dbReference>
<name>X1UG27_9ZZZZ</name>